<sequence>MPSYWEATKSAYASVLLALPLLICYEILLLLSDTGGAWQIRNAMDVWVRYVFQAFEIRPQHVTFVLIGILIGTLVWLRLKRPEMGLSLNHAGILLLEAFIYSMALGVLVNLLLYSSVLDLLIGNQTAQKLALSIGAGLYEEFVFRVLLLNGLFLGLHPILRSTVLTAVIAILSASFLFALAHYVGSLGDDFDLHSFLFRWVAGLLFTVLYFVRGFAVTAYTHAFYDIHVLL</sequence>
<dbReference type="Proteomes" id="UP000226525">
    <property type="component" value="Unassembled WGS sequence"/>
</dbReference>
<dbReference type="GO" id="GO:0006508">
    <property type="term" value="P:proteolysis"/>
    <property type="evidence" value="ECO:0007669"/>
    <property type="project" value="UniProtKB-KW"/>
</dbReference>
<feature type="domain" description="CAAX prenyl protease 2/Lysostaphin resistance protein A-like" evidence="2">
    <location>
        <begin position="127"/>
        <end position="227"/>
    </location>
</feature>
<accession>A0A2D6YMQ6</accession>
<gene>
    <name evidence="3" type="ORF">CMN54_13395</name>
</gene>
<evidence type="ECO:0000259" key="2">
    <source>
        <dbReference type="Pfam" id="PF02517"/>
    </source>
</evidence>
<keyword evidence="3" id="KW-0378">Hydrolase</keyword>
<dbReference type="InterPro" id="IPR003675">
    <property type="entry name" value="Rce1/LyrA-like_dom"/>
</dbReference>
<evidence type="ECO:0000313" key="4">
    <source>
        <dbReference type="Proteomes" id="UP000226525"/>
    </source>
</evidence>
<organism evidence="3 4">
    <name type="scientific">SAR324 cluster bacterium</name>
    <dbReference type="NCBI Taxonomy" id="2024889"/>
    <lineage>
        <taxon>Bacteria</taxon>
        <taxon>Deltaproteobacteria</taxon>
        <taxon>SAR324 cluster</taxon>
    </lineage>
</organism>
<reference evidence="4" key="1">
    <citation type="submission" date="2017-09" db="EMBL/GenBank/DDBJ databases">
        <title>The Reconstruction of 2,631 Draft Metagenome-Assembled Genomes from the Global Oceans.</title>
        <authorList>
            <person name="Tully B.J."/>
            <person name="Graham E.D."/>
            <person name="Heidelberg J.F."/>
        </authorList>
    </citation>
    <scope>NUCLEOTIDE SEQUENCE [LARGE SCALE GENOMIC DNA]</scope>
</reference>
<proteinExistence type="predicted"/>
<evidence type="ECO:0000313" key="3">
    <source>
        <dbReference type="EMBL" id="MAH64412.1"/>
    </source>
</evidence>
<keyword evidence="3" id="KW-0645">Protease</keyword>
<evidence type="ECO:0000256" key="1">
    <source>
        <dbReference type="SAM" id="Phobius"/>
    </source>
</evidence>
<dbReference type="GO" id="GO:0004175">
    <property type="term" value="F:endopeptidase activity"/>
    <property type="evidence" value="ECO:0007669"/>
    <property type="project" value="UniProtKB-ARBA"/>
</dbReference>
<feature type="transmembrane region" description="Helical" evidence="1">
    <location>
        <begin position="62"/>
        <end position="79"/>
    </location>
</feature>
<protein>
    <submittedName>
        <fullName evidence="3">CPBP family intramembrane metalloprotease</fullName>
    </submittedName>
</protein>
<dbReference type="GO" id="GO:0008237">
    <property type="term" value="F:metallopeptidase activity"/>
    <property type="evidence" value="ECO:0007669"/>
    <property type="project" value="UniProtKB-KW"/>
</dbReference>
<dbReference type="EMBL" id="NZEX01000159">
    <property type="protein sequence ID" value="MAH64412.1"/>
    <property type="molecule type" value="Genomic_DNA"/>
</dbReference>
<comment type="caution">
    <text evidence="3">The sequence shown here is derived from an EMBL/GenBank/DDBJ whole genome shotgun (WGS) entry which is preliminary data.</text>
</comment>
<dbReference type="Pfam" id="PF02517">
    <property type="entry name" value="Rce1-like"/>
    <property type="match status" value="1"/>
</dbReference>
<dbReference type="AlphaFoldDB" id="A0A2D6YMQ6"/>
<keyword evidence="1" id="KW-0472">Membrane</keyword>
<feature type="transmembrane region" description="Helical" evidence="1">
    <location>
        <begin position="196"/>
        <end position="216"/>
    </location>
</feature>
<keyword evidence="1" id="KW-0812">Transmembrane</keyword>
<feature type="transmembrane region" description="Helical" evidence="1">
    <location>
        <begin position="142"/>
        <end position="160"/>
    </location>
</feature>
<feature type="transmembrane region" description="Helical" evidence="1">
    <location>
        <begin position="99"/>
        <end position="122"/>
    </location>
</feature>
<keyword evidence="1" id="KW-1133">Transmembrane helix</keyword>
<name>A0A2D6YMQ6_9DELT</name>
<feature type="transmembrane region" description="Helical" evidence="1">
    <location>
        <begin position="166"/>
        <end position="184"/>
    </location>
</feature>
<keyword evidence="3" id="KW-0482">Metalloprotease</keyword>
<feature type="transmembrane region" description="Helical" evidence="1">
    <location>
        <begin position="12"/>
        <end position="31"/>
    </location>
</feature>
<dbReference type="GO" id="GO:0080120">
    <property type="term" value="P:CAAX-box protein maturation"/>
    <property type="evidence" value="ECO:0007669"/>
    <property type="project" value="UniProtKB-ARBA"/>
</dbReference>